<name>A0A562T9Z5_9HYPH</name>
<evidence type="ECO:0000313" key="2">
    <source>
        <dbReference type="EMBL" id="TWI90527.1"/>
    </source>
</evidence>
<dbReference type="CDD" id="cd00885">
    <property type="entry name" value="cinA"/>
    <property type="match status" value="1"/>
</dbReference>
<dbReference type="RefSeq" id="WP_145341761.1">
    <property type="nucleotide sequence ID" value="NZ_SMLY01000085.1"/>
</dbReference>
<dbReference type="SUPFAM" id="SSF53218">
    <property type="entry name" value="Molybdenum cofactor biosynthesis proteins"/>
    <property type="match status" value="1"/>
</dbReference>
<dbReference type="Proteomes" id="UP000320593">
    <property type="component" value="Unassembled WGS sequence"/>
</dbReference>
<protein>
    <submittedName>
        <fullName evidence="2">Molybdenum cofactor synthesis domain-containing protein</fullName>
    </submittedName>
</protein>
<reference evidence="2 3" key="1">
    <citation type="submission" date="2019-07" db="EMBL/GenBank/DDBJ databases">
        <title>Genomic Encyclopedia of Archaeal and Bacterial Type Strains, Phase II (KMG-II): from individual species to whole genera.</title>
        <authorList>
            <person name="Goeker M."/>
        </authorList>
    </citation>
    <scope>NUCLEOTIDE SEQUENCE [LARGE SCALE GENOMIC DNA]</scope>
    <source>
        <strain evidence="2 3">ATCC BAA-252</strain>
    </source>
</reference>
<dbReference type="PANTHER" id="PTHR13939:SF0">
    <property type="entry name" value="NMN AMIDOHYDROLASE-LIKE PROTEIN YFAY"/>
    <property type="match status" value="1"/>
</dbReference>
<organism evidence="2 3">
    <name type="scientific">Roseibium hamelinense</name>
    <dbReference type="NCBI Taxonomy" id="150831"/>
    <lineage>
        <taxon>Bacteria</taxon>
        <taxon>Pseudomonadati</taxon>
        <taxon>Pseudomonadota</taxon>
        <taxon>Alphaproteobacteria</taxon>
        <taxon>Hyphomicrobiales</taxon>
        <taxon>Stappiaceae</taxon>
        <taxon>Roseibium</taxon>
    </lineage>
</organism>
<dbReference type="InterPro" id="IPR036425">
    <property type="entry name" value="MoaB/Mog-like_dom_sf"/>
</dbReference>
<feature type="domain" description="MoaB/Mog" evidence="1">
    <location>
        <begin position="13"/>
        <end position="173"/>
    </location>
</feature>
<dbReference type="Gene3D" id="3.40.980.10">
    <property type="entry name" value="MoaB/Mog-like domain"/>
    <property type="match status" value="1"/>
</dbReference>
<dbReference type="AlphaFoldDB" id="A0A562T9Z5"/>
<dbReference type="SMART" id="SM00852">
    <property type="entry name" value="MoCF_biosynth"/>
    <property type="match status" value="1"/>
</dbReference>
<dbReference type="InterPro" id="IPR050101">
    <property type="entry name" value="CinA"/>
</dbReference>
<dbReference type="InterPro" id="IPR056596">
    <property type="entry name" value="FLAD1_M"/>
</dbReference>
<dbReference type="Pfam" id="PF24102">
    <property type="entry name" value="FLAD1_M"/>
    <property type="match status" value="1"/>
</dbReference>
<accession>A0A562T9Z5</accession>
<proteinExistence type="predicted"/>
<keyword evidence="3" id="KW-1185">Reference proteome</keyword>
<dbReference type="EMBL" id="VLLF01000002">
    <property type="protein sequence ID" value="TWI90527.1"/>
    <property type="molecule type" value="Genomic_DNA"/>
</dbReference>
<dbReference type="PANTHER" id="PTHR13939">
    <property type="entry name" value="NICOTINAMIDE-NUCLEOTIDE AMIDOHYDROLASE PNCC"/>
    <property type="match status" value="1"/>
</dbReference>
<comment type="caution">
    <text evidence="2">The sequence shown here is derived from an EMBL/GenBank/DDBJ whole genome shotgun (WGS) entry which is preliminary data.</text>
</comment>
<gene>
    <name evidence="2" type="ORF">JM93_01510</name>
</gene>
<dbReference type="InterPro" id="IPR001453">
    <property type="entry name" value="MoaB/Mog_dom"/>
</dbReference>
<evidence type="ECO:0000313" key="3">
    <source>
        <dbReference type="Proteomes" id="UP000320593"/>
    </source>
</evidence>
<dbReference type="Pfam" id="PF00994">
    <property type="entry name" value="MoCF_biosynth"/>
    <property type="match status" value="1"/>
</dbReference>
<sequence length="247" mass="26562">MSEATPDTFVTAGFLVIGDEILSGRTKDKNIGFLADYLTAIGIDLKEVRVVPDETDEIVAAVNALRAKHTYVFTSGGIGPTHDDITADSIAAAFGVTIDIDPRARAILAAHYPEGQLTDARLRMARIPDGADLIENPVSKAPGFRIGNVHVMAGVPAIMQAMMDAIAPTLKTGKKLMSRTVDADVPESRVADRIRAIQENYPETLIGSYPRTNDGRFTTQIVIRARDEAQLEMATSAVETAVREVTA</sequence>
<evidence type="ECO:0000259" key="1">
    <source>
        <dbReference type="SMART" id="SM00852"/>
    </source>
</evidence>
<dbReference type="OrthoDB" id="9801454at2"/>